<feature type="region of interest" description="Binds crRNA" evidence="2">
    <location>
        <begin position="309"/>
        <end position="313"/>
    </location>
</feature>
<dbReference type="InterPro" id="IPR040882">
    <property type="entry name" value="Cas12a_NUC"/>
</dbReference>
<dbReference type="Pfam" id="PF18501">
    <property type="entry name" value="REC1"/>
    <property type="match status" value="1"/>
</dbReference>
<feature type="active site" description="For DNase activity of RuvC domain" evidence="1">
    <location>
        <position position="710"/>
    </location>
</feature>
<organism evidence="9 10">
    <name type="scientific">Aliarcobacter butzleri L348</name>
    <dbReference type="NCBI Taxonomy" id="1447256"/>
    <lineage>
        <taxon>Bacteria</taxon>
        <taxon>Pseudomonadati</taxon>
        <taxon>Campylobacterota</taxon>
        <taxon>Epsilonproteobacteria</taxon>
        <taxon>Campylobacterales</taxon>
        <taxon>Arcobacteraceae</taxon>
        <taxon>Aliarcobacter</taxon>
    </lineage>
</organism>
<dbReference type="InterPro" id="IPR053993">
    <property type="entry name" value="Cas12a_PI"/>
</dbReference>
<dbReference type="Pfam" id="PF21918">
    <property type="entry name" value="cas_Cpf1_2nd"/>
    <property type="match status" value="1"/>
</dbReference>
<feature type="region of interest" description="Binds DNA in crRNA-target DNA heteroduplex" evidence="2">
    <location>
        <begin position="52"/>
        <end position="56"/>
    </location>
</feature>
<feature type="site" description="Binds crRNA" evidence="3">
    <location>
        <position position="539"/>
    </location>
</feature>
<feature type="active site" description="For DNase activity of RuvC domain" evidence="1">
    <location>
        <position position="955"/>
    </location>
</feature>
<name>A0A0G9K6E6_9BACT</name>
<feature type="region of interest" description="Binds crRNA" evidence="2">
    <location>
        <begin position="509"/>
        <end position="510"/>
    </location>
</feature>
<gene>
    <name evidence="9" type="ORF">AA20_01655</name>
</gene>
<comment type="caution">
    <text evidence="9">The sequence shown here is derived from an EMBL/GenBank/DDBJ whole genome shotgun (WGS) entry which is preliminary data.</text>
</comment>
<feature type="region of interest" description="Binds crRNA" evidence="2">
    <location>
        <begin position="565"/>
        <end position="573"/>
    </location>
</feature>
<feature type="active site" description="For pre-crRNA processing" evidence="1">
    <location>
        <position position="569"/>
    </location>
</feature>
<accession>A0A0G9K6E6</accession>
<dbReference type="InterPro" id="IPR054116">
    <property type="entry name" value="Cas12a_REC2"/>
</dbReference>
<evidence type="ECO:0000256" key="3">
    <source>
        <dbReference type="PIRSR" id="PIRSR627620-3"/>
    </source>
</evidence>
<dbReference type="Pfam" id="PF18510">
    <property type="entry name" value="NUC"/>
    <property type="match status" value="1"/>
</dbReference>
<feature type="site" description="Binds PAM" evidence="3">
    <location>
        <position position="386"/>
    </location>
</feature>
<feature type="domain" description="Cas12a nuclease" evidence="5">
    <location>
        <begin position="789"/>
        <end position="944"/>
    </location>
</feature>
<proteinExistence type="predicted"/>
<dbReference type="NCBIfam" id="TIGR04330">
    <property type="entry name" value="cas_Cpf1"/>
    <property type="match status" value="2"/>
</dbReference>
<dbReference type="EMBL" id="JAIQ01000039">
    <property type="protein sequence ID" value="KLE02041.1"/>
    <property type="molecule type" value="Genomic_DNA"/>
</dbReference>
<feature type="domain" description="Cas12a RuvC nuclease" evidence="6">
    <location>
        <begin position="590"/>
        <end position="998"/>
    </location>
</feature>
<evidence type="ECO:0000256" key="1">
    <source>
        <dbReference type="PIRSR" id="PIRSR627620-1"/>
    </source>
</evidence>
<dbReference type="Pfam" id="PF22222">
    <property type="entry name" value="Cpf1_PI-like"/>
    <property type="match status" value="1"/>
</dbReference>
<feature type="site" description="Binds DNA protospacer adjacent motif (PAM)" evidence="3">
    <location>
        <position position="331"/>
    </location>
</feature>
<feature type="region of interest" description="Binds crRNA in crRNA-target DNA heteroduplex" evidence="2">
    <location>
        <begin position="77"/>
        <end position="80"/>
    </location>
</feature>
<feature type="site" description="Binds Target strand DNA" evidence="3">
    <location>
        <position position="392"/>
    </location>
</feature>
<dbReference type="Proteomes" id="UP000035514">
    <property type="component" value="Unassembled WGS sequence"/>
</dbReference>
<evidence type="ECO:0000259" key="6">
    <source>
        <dbReference type="Pfam" id="PF18516"/>
    </source>
</evidence>
<reference evidence="9 10" key="1">
    <citation type="submission" date="2014-01" db="EMBL/GenBank/DDBJ databases">
        <title>Development of a Comparative Genomic Fingerprinting Assay for High Resolution Genotyping of Arcobacter butzleri.</title>
        <authorList>
            <person name="Webb A.L."/>
            <person name="Inglis G.D."/>
            <person name="Kruczkiewicz P."/>
            <person name="Selinger L.B."/>
            <person name="Taboada E.N."/>
        </authorList>
    </citation>
    <scope>NUCLEOTIDE SEQUENCE [LARGE SCALE GENOMIC DNA]</scope>
    <source>
        <strain evidence="9 10">L348</strain>
    </source>
</reference>
<sequence>MGLLEHLEGAIVEDMFSLDYFSLTLSQRYIDIYNTMIGGNTLADGTKVQGINENINIYRQKNNIDRKNLPTLKPLHKQLLSDRETLSWIPEAFKTKEEVVGAIEDFYKNNIISFKCCDNIVDITKQFIDIFSLNEDYELNKIFIKNDISITSISQDIFKDYRIIKEALWQKHINENPKAAKSKDLTGDKEKYFSRKNSFFSFEEIISSLKLMGRKIDLFSYFKDNVEYRAHSIETTFIKWQKNKNDKKTTKELLDNILNLQRVLKPLYLKAEVEKDILFYSIFDIYFESLNEIVKLYNKVRDFESKKPYSLEKFKLNFQNSTLLSGWDVNKEPDNTSILLKKDGLYYLGIMDKKHNRVFKNLESSKGGYEKIEYKLLSGPNKMLPKVFFSNKSIGYYNPSPALLEKYKSGVHKKGESFDLNFCHELIDFFKASIDKHEDWKNFNFKFSDTSEYADISGFYREVEQQGYKITFKNIDEEFINTLINEGKLYLFQIYNKDFSTFSKGTKNLHTLYWEMIFNEENLKNVVYKLNGEAEIFYRKKSIEYSEDKMKYGHHYEELKDKFNYPIIKDKRFTMDKFQFHVPITMNFKATGRSYINEEVNDFLRQNSKDVKIIGINRGERHLIYLTMINAKGEIIQQYSLNEIVNSYNNKNFTVNYNEKLSKKEGERAIARENWGVVENIKELKEGYLSHAIHTISNLIVENNAIVVLEDLNFEFKRERLKVEKSIYQKFEKMLIDKLNYLVDKKKDINENGGLLKALQLTNKFESFEKIGKQNGFLFFVNAWNITKICPVTGFVSLFDTRYQSVDKAREFFSKFDSIKYNEEKEHYEFVFDYSNFTDKAKDTKTKWTVCSYGTRIKTFRNSEKNNNWDNKTVSPTEDLSKLLKSCDRDIKEFIISQDKKEFFVELLEIFSLIVQMKNSIINSEIDYIISPVANENGEFFDSRFANSSLPKNADANAAYNTARKGLMLLEKIRDSEIGKKIDMKITNTEWLNFVQER</sequence>
<feature type="site" description="Caps the crRNA-target DNA heteroduplex" evidence="3">
    <location>
        <position position="161"/>
    </location>
</feature>
<evidence type="ECO:0000259" key="7">
    <source>
        <dbReference type="Pfam" id="PF21918"/>
    </source>
</evidence>
<dbReference type="SMR" id="A0A0G9K6E6"/>
<evidence type="ECO:0000259" key="5">
    <source>
        <dbReference type="Pfam" id="PF18510"/>
    </source>
</evidence>
<evidence type="ECO:0008006" key="11">
    <source>
        <dbReference type="Google" id="ProtNLM"/>
    </source>
</evidence>
<dbReference type="InterPro" id="IPR040787">
    <property type="entry name" value="Cas12a_REC1"/>
</dbReference>
<feature type="domain" description="Cas12a REC2" evidence="7">
    <location>
        <begin position="97"/>
        <end position="303"/>
    </location>
</feature>
<evidence type="ECO:0000259" key="8">
    <source>
        <dbReference type="Pfam" id="PF22222"/>
    </source>
</evidence>
<evidence type="ECO:0000259" key="4">
    <source>
        <dbReference type="Pfam" id="PF18501"/>
    </source>
</evidence>
<dbReference type="RefSeq" id="WP_052943011.1">
    <property type="nucleotide sequence ID" value="NZ_JAIQ01000039.1"/>
</dbReference>
<feature type="domain" description="Cas12a REC1" evidence="4">
    <location>
        <begin position="8"/>
        <end position="78"/>
    </location>
</feature>
<dbReference type="InterPro" id="IPR027620">
    <property type="entry name" value="Cas12a"/>
</dbReference>
<feature type="site" description="Binds Target strand DNA" evidence="3">
    <location>
        <position position="382"/>
    </location>
</feature>
<feature type="region of interest" description="Binds crRNA" evidence="2">
    <location>
        <begin position="497"/>
        <end position="500"/>
    </location>
</feature>
<protein>
    <recommendedName>
        <fullName evidence="11">Type V CRISPR-associated protein Cpf1</fullName>
    </recommendedName>
</protein>
<dbReference type="PATRIC" id="fig|1447256.3.peg.318"/>
<evidence type="ECO:0000313" key="10">
    <source>
        <dbReference type="Proteomes" id="UP000035514"/>
    </source>
</evidence>
<feature type="site" description="Binds DNA in crRNA-target DNA heteroduplex" evidence="3">
    <location>
        <position position="307"/>
    </location>
</feature>
<feature type="site" description="Binds Target strand DNA; via amide nitrogen" evidence="3">
    <location>
        <position position="532"/>
    </location>
</feature>
<dbReference type="Pfam" id="PF18516">
    <property type="entry name" value="RuvC_1"/>
    <property type="match status" value="1"/>
</dbReference>
<evidence type="ECO:0000256" key="2">
    <source>
        <dbReference type="PIRSR" id="PIRSR627620-2"/>
    </source>
</evidence>
<dbReference type="AlphaFoldDB" id="A0A0G9K6E6"/>
<dbReference type="InterPro" id="IPR040852">
    <property type="entry name" value="RuvC_1"/>
</dbReference>
<feature type="domain" description="Cas12a PI" evidence="8">
    <location>
        <begin position="379"/>
        <end position="468"/>
    </location>
</feature>
<evidence type="ECO:0000313" key="9">
    <source>
        <dbReference type="EMBL" id="KLE02041.1"/>
    </source>
</evidence>